<dbReference type="EMBL" id="BORP01000004">
    <property type="protein sequence ID" value="GIO27654.1"/>
    <property type="molecule type" value="Genomic_DNA"/>
</dbReference>
<accession>A0A920C7Y1</accession>
<dbReference type="RefSeq" id="WP_212921131.1">
    <property type="nucleotide sequence ID" value="NZ_BORP01000004.1"/>
</dbReference>
<protein>
    <recommendedName>
        <fullName evidence="3">Post-transcriptional regulator</fullName>
    </recommendedName>
</protein>
<dbReference type="InterPro" id="IPR025716">
    <property type="entry name" value="Post-transcriptional_regulator"/>
</dbReference>
<comment type="caution">
    <text evidence="1">The sequence shown here is derived from an EMBL/GenBank/DDBJ whole genome shotgun (WGS) entry which is preliminary data.</text>
</comment>
<gene>
    <name evidence="1" type="ORF">J43TS3_22650</name>
</gene>
<reference evidence="1" key="1">
    <citation type="submission" date="2021-03" db="EMBL/GenBank/DDBJ databases">
        <title>Antimicrobial resistance genes in bacteria isolated from Japanese honey, and their potential for conferring macrolide and lincosamide resistance in the American foulbrood pathogen Paenibacillus larvae.</title>
        <authorList>
            <person name="Okamoto M."/>
            <person name="Kumagai M."/>
            <person name="Kanamori H."/>
            <person name="Takamatsu D."/>
        </authorList>
    </citation>
    <scope>NUCLEOTIDE SEQUENCE</scope>
    <source>
        <strain evidence="1">J43TS3</strain>
    </source>
</reference>
<dbReference type="Pfam" id="PF13797">
    <property type="entry name" value="Post_transc_reg"/>
    <property type="match status" value="1"/>
</dbReference>
<evidence type="ECO:0000313" key="1">
    <source>
        <dbReference type="EMBL" id="GIO27654.1"/>
    </source>
</evidence>
<proteinExistence type="predicted"/>
<evidence type="ECO:0000313" key="2">
    <source>
        <dbReference type="Proteomes" id="UP000676917"/>
    </source>
</evidence>
<name>A0A920C7Y1_9BACI</name>
<dbReference type="AlphaFoldDB" id="A0A920C7Y1"/>
<organism evidence="1 2">
    <name type="scientific">Ornithinibacillus bavariensis</name>
    <dbReference type="NCBI Taxonomy" id="545502"/>
    <lineage>
        <taxon>Bacteria</taxon>
        <taxon>Bacillati</taxon>
        <taxon>Bacillota</taxon>
        <taxon>Bacilli</taxon>
        <taxon>Bacillales</taxon>
        <taxon>Bacillaceae</taxon>
        <taxon>Ornithinibacillus</taxon>
    </lineage>
</organism>
<dbReference type="Proteomes" id="UP000676917">
    <property type="component" value="Unassembled WGS sequence"/>
</dbReference>
<keyword evidence="2" id="KW-1185">Reference proteome</keyword>
<evidence type="ECO:0008006" key="3">
    <source>
        <dbReference type="Google" id="ProtNLM"/>
    </source>
</evidence>
<sequence>MEVIKTVNDWKKELGSALRSKADEFHMMGYKEATEENIWDCLVKKVWKGNPEKRLYEVIQDIFHLRSSIYMSYITVDAYQSFQDEDLMASIQALMGNKT</sequence>